<dbReference type="AlphaFoldDB" id="A0A9W9IL56"/>
<organism evidence="1 2">
    <name type="scientific">Penicillium capsulatum</name>
    <dbReference type="NCBI Taxonomy" id="69766"/>
    <lineage>
        <taxon>Eukaryota</taxon>
        <taxon>Fungi</taxon>
        <taxon>Dikarya</taxon>
        <taxon>Ascomycota</taxon>
        <taxon>Pezizomycotina</taxon>
        <taxon>Eurotiomycetes</taxon>
        <taxon>Eurotiomycetidae</taxon>
        <taxon>Eurotiales</taxon>
        <taxon>Aspergillaceae</taxon>
        <taxon>Penicillium</taxon>
    </lineage>
</organism>
<reference evidence="1" key="1">
    <citation type="submission" date="2022-11" db="EMBL/GenBank/DDBJ databases">
        <authorList>
            <person name="Petersen C."/>
        </authorList>
    </citation>
    <scope>NUCLEOTIDE SEQUENCE</scope>
    <source>
        <strain evidence="1">IBT 21917</strain>
    </source>
</reference>
<sequence length="92" mass="10354">MLGNQLPRQSSTSNISIEIDGAEDGSEKVFDTFDCVRGRVLVSVHRKTELEKIDITFEAAQHLLRLGEGKRITHFSGFANRPISMDTRLSMF</sequence>
<keyword evidence="2" id="KW-1185">Reference proteome</keyword>
<protein>
    <submittedName>
        <fullName evidence="1">Uncharacterized protein</fullName>
    </submittedName>
</protein>
<evidence type="ECO:0000313" key="1">
    <source>
        <dbReference type="EMBL" id="KAJ5179787.1"/>
    </source>
</evidence>
<reference evidence="1" key="2">
    <citation type="journal article" date="2023" name="IMA Fungus">
        <title>Comparative genomic study of the Penicillium genus elucidates a diverse pangenome and 15 lateral gene transfer events.</title>
        <authorList>
            <person name="Petersen C."/>
            <person name="Sorensen T."/>
            <person name="Nielsen M.R."/>
            <person name="Sondergaard T.E."/>
            <person name="Sorensen J.L."/>
            <person name="Fitzpatrick D.A."/>
            <person name="Frisvad J.C."/>
            <person name="Nielsen K.L."/>
        </authorList>
    </citation>
    <scope>NUCLEOTIDE SEQUENCE</scope>
    <source>
        <strain evidence="1">IBT 21917</strain>
    </source>
</reference>
<name>A0A9W9IL56_9EURO</name>
<gene>
    <name evidence="1" type="ORF">N7492_002997</name>
</gene>
<accession>A0A9W9IL56</accession>
<dbReference type="EMBL" id="JAPQKO010000002">
    <property type="protein sequence ID" value="KAJ5179787.1"/>
    <property type="molecule type" value="Genomic_DNA"/>
</dbReference>
<proteinExistence type="predicted"/>
<dbReference type="Proteomes" id="UP001146351">
    <property type="component" value="Unassembled WGS sequence"/>
</dbReference>
<evidence type="ECO:0000313" key="2">
    <source>
        <dbReference type="Proteomes" id="UP001146351"/>
    </source>
</evidence>
<comment type="caution">
    <text evidence="1">The sequence shown here is derived from an EMBL/GenBank/DDBJ whole genome shotgun (WGS) entry which is preliminary data.</text>
</comment>